<dbReference type="NCBIfam" id="TIGR00536">
    <property type="entry name" value="hemK_fam"/>
    <property type="match status" value="1"/>
</dbReference>
<dbReference type="Gene3D" id="3.40.50.150">
    <property type="entry name" value="Vaccinia Virus protein VP39"/>
    <property type="match status" value="1"/>
</dbReference>
<dbReference type="PROSITE" id="PS00092">
    <property type="entry name" value="N6_MTASE"/>
    <property type="match status" value="1"/>
</dbReference>
<dbReference type="InterPro" id="IPR007848">
    <property type="entry name" value="Small_mtfrase_dom"/>
</dbReference>
<feature type="binding site" evidence="5">
    <location>
        <position position="147"/>
    </location>
    <ligand>
        <name>S-adenosyl-L-methionine</name>
        <dbReference type="ChEBI" id="CHEBI:59789"/>
    </ligand>
</feature>
<keyword evidence="3 5" id="KW-0949">S-adenosyl-L-methionine</keyword>
<evidence type="ECO:0000256" key="5">
    <source>
        <dbReference type="HAMAP-Rule" id="MF_02126"/>
    </source>
</evidence>
<dbReference type="EC" id="2.1.1.297" evidence="5"/>
<feature type="binding site" evidence="5">
    <location>
        <position position="176"/>
    </location>
    <ligand>
        <name>S-adenosyl-L-methionine</name>
        <dbReference type="ChEBI" id="CHEBI:59789"/>
    </ligand>
</feature>
<dbReference type="InterPro" id="IPR040758">
    <property type="entry name" value="PrmC_N"/>
</dbReference>
<dbReference type="OrthoDB" id="9800643at2"/>
<comment type="function">
    <text evidence="5">Methylates the class 1 translation termination release factors RF1/PrfA and RF2/PrfB on the glutamine residue of the universally conserved GGQ motif.</text>
</comment>
<dbReference type="GO" id="GO:0003676">
    <property type="term" value="F:nucleic acid binding"/>
    <property type="evidence" value="ECO:0007669"/>
    <property type="project" value="InterPro"/>
</dbReference>
<dbReference type="InterPro" id="IPR004556">
    <property type="entry name" value="HemK-like"/>
</dbReference>
<dbReference type="SUPFAM" id="SSF53335">
    <property type="entry name" value="S-adenosyl-L-methionine-dependent methyltransferases"/>
    <property type="match status" value="1"/>
</dbReference>
<feature type="binding site" evidence="5">
    <location>
        <begin position="190"/>
        <end position="193"/>
    </location>
    <ligand>
        <name>substrate</name>
    </ligand>
</feature>
<dbReference type="AlphaFoldDB" id="A0A212R001"/>
<evidence type="ECO:0000259" key="6">
    <source>
        <dbReference type="Pfam" id="PF05175"/>
    </source>
</evidence>
<dbReference type="GO" id="GO:0102559">
    <property type="term" value="F:peptide chain release factor N(5)-glutamine methyltransferase activity"/>
    <property type="evidence" value="ECO:0007669"/>
    <property type="project" value="UniProtKB-EC"/>
</dbReference>
<keyword evidence="9" id="KW-1185">Reference proteome</keyword>
<dbReference type="GO" id="GO:0032259">
    <property type="term" value="P:methylation"/>
    <property type="evidence" value="ECO:0007669"/>
    <property type="project" value="UniProtKB-KW"/>
</dbReference>
<dbReference type="HAMAP" id="MF_02126">
    <property type="entry name" value="RF_methyltr_PrmC"/>
    <property type="match status" value="1"/>
</dbReference>
<evidence type="ECO:0000256" key="4">
    <source>
        <dbReference type="ARBA" id="ARBA00048391"/>
    </source>
</evidence>
<dbReference type="CDD" id="cd02440">
    <property type="entry name" value="AdoMet_MTases"/>
    <property type="match status" value="1"/>
</dbReference>
<evidence type="ECO:0000256" key="1">
    <source>
        <dbReference type="ARBA" id="ARBA00022603"/>
    </source>
</evidence>
<dbReference type="PANTHER" id="PTHR18895">
    <property type="entry name" value="HEMK METHYLTRANSFERASE"/>
    <property type="match status" value="1"/>
</dbReference>
<name>A0A212R001_9PROT</name>
<keyword evidence="2 5" id="KW-0808">Transferase</keyword>
<dbReference type="Proteomes" id="UP000197065">
    <property type="component" value="Unassembled WGS sequence"/>
</dbReference>
<dbReference type="RefSeq" id="WP_088560815.1">
    <property type="nucleotide sequence ID" value="NZ_FYEH01000004.1"/>
</dbReference>
<dbReference type="EMBL" id="FYEH01000004">
    <property type="protein sequence ID" value="SNB65328.1"/>
    <property type="molecule type" value="Genomic_DNA"/>
</dbReference>
<comment type="similarity">
    <text evidence="5">Belongs to the protein N5-glutamine methyltransferase family. PrmC subfamily.</text>
</comment>
<evidence type="ECO:0000313" key="8">
    <source>
        <dbReference type="EMBL" id="SNB65328.1"/>
    </source>
</evidence>
<dbReference type="InterPro" id="IPR002052">
    <property type="entry name" value="DNA_methylase_N6_adenine_CS"/>
</dbReference>
<feature type="domain" description="Methyltransferase small" evidence="6">
    <location>
        <begin position="107"/>
        <end position="196"/>
    </location>
</feature>
<evidence type="ECO:0000313" key="9">
    <source>
        <dbReference type="Proteomes" id="UP000197065"/>
    </source>
</evidence>
<evidence type="ECO:0000259" key="7">
    <source>
        <dbReference type="Pfam" id="PF17827"/>
    </source>
</evidence>
<dbReference type="NCBIfam" id="TIGR03534">
    <property type="entry name" value="RF_mod_PrmC"/>
    <property type="match status" value="1"/>
</dbReference>
<reference evidence="8 9" key="1">
    <citation type="submission" date="2017-06" db="EMBL/GenBank/DDBJ databases">
        <authorList>
            <person name="Kim H.J."/>
            <person name="Triplett B.A."/>
        </authorList>
    </citation>
    <scope>NUCLEOTIDE SEQUENCE [LARGE SCALE GENOMIC DNA]</scope>
    <source>
        <strain evidence="8 9">B29T1</strain>
    </source>
</reference>
<keyword evidence="1 5" id="KW-0489">Methyltransferase</keyword>
<feature type="binding site" evidence="5">
    <location>
        <position position="190"/>
    </location>
    <ligand>
        <name>S-adenosyl-L-methionine</name>
        <dbReference type="ChEBI" id="CHEBI:59789"/>
    </ligand>
</feature>
<dbReference type="InterPro" id="IPR029063">
    <property type="entry name" value="SAM-dependent_MTases_sf"/>
</dbReference>
<dbReference type="Pfam" id="PF05175">
    <property type="entry name" value="MTS"/>
    <property type="match status" value="1"/>
</dbReference>
<dbReference type="Gene3D" id="1.10.8.10">
    <property type="entry name" value="DNA helicase RuvA subunit, C-terminal domain"/>
    <property type="match status" value="1"/>
</dbReference>
<gene>
    <name evidence="5" type="primary">prmC</name>
    <name evidence="8" type="ORF">SAMN07250955_104240</name>
</gene>
<dbReference type="Pfam" id="PF17827">
    <property type="entry name" value="PrmC_N"/>
    <property type="match status" value="1"/>
</dbReference>
<comment type="catalytic activity">
    <reaction evidence="4 5">
        <text>L-glutaminyl-[peptide chain release factor] + S-adenosyl-L-methionine = N(5)-methyl-L-glutaminyl-[peptide chain release factor] + S-adenosyl-L-homocysteine + H(+)</text>
        <dbReference type="Rhea" id="RHEA:42896"/>
        <dbReference type="Rhea" id="RHEA-COMP:10271"/>
        <dbReference type="Rhea" id="RHEA-COMP:10272"/>
        <dbReference type="ChEBI" id="CHEBI:15378"/>
        <dbReference type="ChEBI" id="CHEBI:30011"/>
        <dbReference type="ChEBI" id="CHEBI:57856"/>
        <dbReference type="ChEBI" id="CHEBI:59789"/>
        <dbReference type="ChEBI" id="CHEBI:61891"/>
        <dbReference type="EC" id="2.1.1.297"/>
    </reaction>
</comment>
<dbReference type="InterPro" id="IPR050320">
    <property type="entry name" value="N5-glutamine_MTase"/>
</dbReference>
<evidence type="ECO:0000256" key="3">
    <source>
        <dbReference type="ARBA" id="ARBA00022691"/>
    </source>
</evidence>
<comment type="caution">
    <text evidence="5">Lacks conserved residue(s) required for the propagation of feature annotation.</text>
</comment>
<feature type="domain" description="Release factor glutamine methyltransferase N-terminal" evidence="7">
    <location>
        <begin position="10"/>
        <end position="79"/>
    </location>
</feature>
<accession>A0A212R001</accession>
<proteinExistence type="inferred from homology"/>
<dbReference type="InterPro" id="IPR019874">
    <property type="entry name" value="RF_methyltr_PrmC"/>
</dbReference>
<organism evidence="8 9">
    <name type="scientific">Arboricoccus pini</name>
    <dbReference type="NCBI Taxonomy" id="1963835"/>
    <lineage>
        <taxon>Bacteria</taxon>
        <taxon>Pseudomonadati</taxon>
        <taxon>Pseudomonadota</taxon>
        <taxon>Alphaproteobacteria</taxon>
        <taxon>Geminicoccales</taxon>
        <taxon>Geminicoccaceae</taxon>
        <taxon>Arboricoccus</taxon>
    </lineage>
</organism>
<sequence>MSGDSSVATLLDMGVAALKAAGVENPRAEARLLLAYATGLDKAAQIRDPQTKVTTPQQHRYDGLVSRRAAREPMAYILGHREFYGLEFDVNPAVLIPRPETELIVERGSQLLAGAHQARILDIATGSGCLLVALLTSLPGSSGQGSDVSAPALEIAKANARKHGVDAATEFFLADWAKGIEGPFDLIVSNPPYIPHAEIAHLQPEVALFEPLMALDGGTDGIEPYKAMTPDLMRLSGPTTRILLEIGQGQENVLDAWFAQHGFVVGMHRDHAGIVRVLELCWPVTFDRSLHP</sequence>
<protein>
    <recommendedName>
        <fullName evidence="5">Release factor glutamine methyltransferase</fullName>
        <shortName evidence="5">RF MTase</shortName>
        <ecNumber evidence="5">2.1.1.297</ecNumber>
    </recommendedName>
    <alternativeName>
        <fullName evidence="5">N5-glutamine methyltransferase PrmC</fullName>
    </alternativeName>
    <alternativeName>
        <fullName evidence="5">Protein-(glutamine-N5) MTase PrmC</fullName>
    </alternativeName>
    <alternativeName>
        <fullName evidence="5">Protein-glutamine N-methyltransferase PrmC</fullName>
    </alternativeName>
</protein>
<dbReference type="PANTHER" id="PTHR18895:SF74">
    <property type="entry name" value="MTRF1L RELEASE FACTOR GLUTAMINE METHYLTRANSFERASE"/>
    <property type="match status" value="1"/>
</dbReference>
<evidence type="ECO:0000256" key="2">
    <source>
        <dbReference type="ARBA" id="ARBA00022679"/>
    </source>
</evidence>